<feature type="region of interest" description="Disordered" evidence="1">
    <location>
        <begin position="171"/>
        <end position="199"/>
    </location>
</feature>
<evidence type="ECO:0000313" key="3">
    <source>
        <dbReference type="Proteomes" id="UP000801492"/>
    </source>
</evidence>
<feature type="compositionally biased region" description="Basic and acidic residues" evidence="1">
    <location>
        <begin position="176"/>
        <end position="186"/>
    </location>
</feature>
<sequence length="199" mass="23405">MNTIKTEYMSVGIILGDLTLENDITVEDVDQYKYLGVTFKSEGKNAAEIHNRIALNRKLIDALNEILWSKNIKRKSKIRIYNSVVKGELTYGSEIWTVTQNDKMEILATDMDVIGRFARISKLEHRVHNYIRHLMEVKKSVVEEIEEKQLKRYGHVQRIDERRLPKQILKCAPPGRSKERWPKKNWDQGIKQSMKERPK</sequence>
<gene>
    <name evidence="2" type="ORF">ILUMI_18428</name>
</gene>
<evidence type="ECO:0000313" key="2">
    <source>
        <dbReference type="EMBL" id="KAF2887745.1"/>
    </source>
</evidence>
<reference evidence="2" key="1">
    <citation type="submission" date="2019-08" db="EMBL/GenBank/DDBJ databases">
        <title>The genome of the North American firefly Photinus pyralis.</title>
        <authorList>
            <consortium name="Photinus pyralis genome working group"/>
            <person name="Fallon T.R."/>
            <person name="Sander Lower S.E."/>
            <person name="Weng J.-K."/>
        </authorList>
    </citation>
    <scope>NUCLEOTIDE SEQUENCE</scope>
    <source>
        <strain evidence="2">TRF0915ILg1</strain>
        <tissue evidence="2">Whole body</tissue>
    </source>
</reference>
<name>A0A8K0G0W9_IGNLU</name>
<proteinExistence type="predicted"/>
<evidence type="ECO:0000256" key="1">
    <source>
        <dbReference type="SAM" id="MobiDB-lite"/>
    </source>
</evidence>
<dbReference type="EMBL" id="VTPC01081964">
    <property type="protein sequence ID" value="KAF2887745.1"/>
    <property type="molecule type" value="Genomic_DNA"/>
</dbReference>
<dbReference type="AlphaFoldDB" id="A0A8K0G0W9"/>
<keyword evidence="3" id="KW-1185">Reference proteome</keyword>
<dbReference type="Proteomes" id="UP000801492">
    <property type="component" value="Unassembled WGS sequence"/>
</dbReference>
<dbReference type="PANTHER" id="PTHR47027:SF30">
    <property type="entry name" value="THAP-TYPE DOMAIN-CONTAINING PROTEIN"/>
    <property type="match status" value="1"/>
</dbReference>
<dbReference type="PANTHER" id="PTHR47027">
    <property type="entry name" value="REVERSE TRANSCRIPTASE DOMAIN-CONTAINING PROTEIN"/>
    <property type="match status" value="1"/>
</dbReference>
<organism evidence="2 3">
    <name type="scientific">Ignelater luminosus</name>
    <name type="common">Cucubano</name>
    <name type="synonym">Pyrophorus luminosus</name>
    <dbReference type="NCBI Taxonomy" id="2038154"/>
    <lineage>
        <taxon>Eukaryota</taxon>
        <taxon>Metazoa</taxon>
        <taxon>Ecdysozoa</taxon>
        <taxon>Arthropoda</taxon>
        <taxon>Hexapoda</taxon>
        <taxon>Insecta</taxon>
        <taxon>Pterygota</taxon>
        <taxon>Neoptera</taxon>
        <taxon>Endopterygota</taxon>
        <taxon>Coleoptera</taxon>
        <taxon>Polyphaga</taxon>
        <taxon>Elateriformia</taxon>
        <taxon>Elateroidea</taxon>
        <taxon>Elateridae</taxon>
        <taxon>Agrypninae</taxon>
        <taxon>Pyrophorini</taxon>
        <taxon>Ignelater</taxon>
    </lineage>
</organism>
<dbReference type="OrthoDB" id="6772657at2759"/>
<accession>A0A8K0G0W9</accession>
<protein>
    <submittedName>
        <fullName evidence="2">Uncharacterized protein</fullName>
    </submittedName>
</protein>
<comment type="caution">
    <text evidence="2">The sequence shown here is derived from an EMBL/GenBank/DDBJ whole genome shotgun (WGS) entry which is preliminary data.</text>
</comment>